<gene>
    <name evidence="5" type="ORF">EMEDMD4_270017</name>
</gene>
<dbReference type="EMBL" id="CABFNB010000092">
    <property type="protein sequence ID" value="VTZ61241.1"/>
    <property type="molecule type" value="Genomic_DNA"/>
</dbReference>
<reference evidence="5" key="1">
    <citation type="submission" date="2019-06" db="EMBL/GenBank/DDBJ databases">
        <authorList>
            <person name="Le Quere A."/>
            <person name="Colella S."/>
        </authorList>
    </citation>
    <scope>NUCLEOTIDE SEQUENCE</scope>
    <source>
        <strain evidence="5">EmedicaeMD41</strain>
    </source>
</reference>
<dbReference type="InterPro" id="IPR020449">
    <property type="entry name" value="Tscrpt_reg_AraC-type_HTH"/>
</dbReference>
<evidence type="ECO:0000256" key="2">
    <source>
        <dbReference type="ARBA" id="ARBA00023125"/>
    </source>
</evidence>
<keyword evidence="1" id="KW-0805">Transcription regulation</keyword>
<dbReference type="PRINTS" id="PR00032">
    <property type="entry name" value="HTHARAC"/>
</dbReference>
<dbReference type="SUPFAM" id="SSF46689">
    <property type="entry name" value="Homeodomain-like"/>
    <property type="match status" value="2"/>
</dbReference>
<dbReference type="InterPro" id="IPR050204">
    <property type="entry name" value="AraC_XylS_family_regulators"/>
</dbReference>
<dbReference type="AlphaFoldDB" id="A0A508X0A4"/>
<evidence type="ECO:0000256" key="3">
    <source>
        <dbReference type="ARBA" id="ARBA00023163"/>
    </source>
</evidence>
<dbReference type="InterPro" id="IPR018060">
    <property type="entry name" value="HTH_AraC"/>
</dbReference>
<name>A0A508X0A4_9HYPH</name>
<dbReference type="PANTHER" id="PTHR46796">
    <property type="entry name" value="HTH-TYPE TRANSCRIPTIONAL ACTIVATOR RHAS-RELATED"/>
    <property type="match status" value="1"/>
</dbReference>
<dbReference type="InterPro" id="IPR009057">
    <property type="entry name" value="Homeodomain-like_sf"/>
</dbReference>
<keyword evidence="2" id="KW-0238">DNA-binding</keyword>
<evidence type="ECO:0000313" key="5">
    <source>
        <dbReference type="EMBL" id="VTZ61241.1"/>
    </source>
</evidence>
<dbReference type="Pfam" id="PF12833">
    <property type="entry name" value="HTH_18"/>
    <property type="match status" value="1"/>
</dbReference>
<evidence type="ECO:0000256" key="1">
    <source>
        <dbReference type="ARBA" id="ARBA00023015"/>
    </source>
</evidence>
<proteinExistence type="predicted"/>
<dbReference type="Proteomes" id="UP000507954">
    <property type="component" value="Unassembled WGS sequence"/>
</dbReference>
<keyword evidence="3" id="KW-0804">Transcription</keyword>
<dbReference type="GO" id="GO:0003700">
    <property type="term" value="F:DNA-binding transcription factor activity"/>
    <property type="evidence" value="ECO:0007669"/>
    <property type="project" value="InterPro"/>
</dbReference>
<dbReference type="PANTHER" id="PTHR46796:SF14">
    <property type="entry name" value="TRANSCRIPTIONAL REGULATORY PROTEIN"/>
    <property type="match status" value="1"/>
</dbReference>
<dbReference type="SMART" id="SM00342">
    <property type="entry name" value="HTH_ARAC"/>
    <property type="match status" value="1"/>
</dbReference>
<evidence type="ECO:0000259" key="4">
    <source>
        <dbReference type="PROSITE" id="PS01124"/>
    </source>
</evidence>
<organism evidence="5">
    <name type="scientific">Sinorhizobium medicae</name>
    <dbReference type="NCBI Taxonomy" id="110321"/>
    <lineage>
        <taxon>Bacteria</taxon>
        <taxon>Pseudomonadati</taxon>
        <taxon>Pseudomonadota</taxon>
        <taxon>Alphaproteobacteria</taxon>
        <taxon>Hyphomicrobiales</taxon>
        <taxon>Rhizobiaceae</taxon>
        <taxon>Sinorhizobium/Ensifer group</taxon>
        <taxon>Sinorhizobium</taxon>
    </lineage>
</organism>
<protein>
    <submittedName>
        <fullName evidence="5">Helix-turn-helix-domain containing protein AraC type</fullName>
    </submittedName>
</protein>
<dbReference type="InterPro" id="IPR018062">
    <property type="entry name" value="HTH_AraC-typ_CS"/>
</dbReference>
<accession>A0A508X0A4</accession>
<dbReference type="PROSITE" id="PS00041">
    <property type="entry name" value="HTH_ARAC_FAMILY_1"/>
    <property type="match status" value="1"/>
</dbReference>
<sequence>MARSVKTTMTFQPRMQNRISGFSIIGGLNRREWNGVVADVWDVECVPHAGGYYIAEDPRMFIVLDAKGGGNCRVKLAANGEGAVQNYHRHALSYIPAGMELWTDLVDINYIRHLDLHFDIDALGRRLREDLDPAAVDTPRLMFQDERFLRLAGLIAAECLNPQPLHDLYGDGLTVALFIDLMKIAKRSGRKLAALAAWQLRRAVDFIEENFARNVRLEELADLTGLSQSHFSHAFKASTGVAPHQWHMNARVERAKQMLVESEGPLTSIAAETGFADQAHFTRVFRKTVGTTPALWKKSHTA</sequence>
<dbReference type="GO" id="GO:0043565">
    <property type="term" value="F:sequence-specific DNA binding"/>
    <property type="evidence" value="ECO:0007669"/>
    <property type="project" value="InterPro"/>
</dbReference>
<dbReference type="PROSITE" id="PS01124">
    <property type="entry name" value="HTH_ARAC_FAMILY_2"/>
    <property type="match status" value="1"/>
</dbReference>
<feature type="domain" description="HTH araC/xylS-type" evidence="4">
    <location>
        <begin position="201"/>
        <end position="299"/>
    </location>
</feature>
<dbReference type="Gene3D" id="1.10.10.60">
    <property type="entry name" value="Homeodomain-like"/>
    <property type="match status" value="2"/>
</dbReference>